<comment type="caution">
    <text evidence="1">The sequence shown here is derived from an EMBL/GenBank/DDBJ whole genome shotgun (WGS) entry which is preliminary data.</text>
</comment>
<keyword evidence="2" id="KW-1185">Reference proteome</keyword>
<dbReference type="EMBL" id="BAAAZC010000016">
    <property type="protein sequence ID" value="GAA3972377.1"/>
    <property type="molecule type" value="Genomic_DNA"/>
</dbReference>
<evidence type="ECO:0000313" key="1">
    <source>
        <dbReference type="EMBL" id="GAA3972377.1"/>
    </source>
</evidence>
<reference evidence="2" key="1">
    <citation type="journal article" date="2019" name="Int. J. Syst. Evol. Microbiol.">
        <title>The Global Catalogue of Microorganisms (GCM) 10K type strain sequencing project: providing services to taxonomists for standard genome sequencing and annotation.</title>
        <authorList>
            <consortium name="The Broad Institute Genomics Platform"/>
            <consortium name="The Broad Institute Genome Sequencing Center for Infectious Disease"/>
            <person name="Wu L."/>
            <person name="Ma J."/>
        </authorList>
    </citation>
    <scope>NUCLEOTIDE SEQUENCE [LARGE SCALE GENOMIC DNA]</scope>
    <source>
        <strain evidence="2">JCM 16601</strain>
    </source>
</reference>
<organism evidence="1 2">
    <name type="scientific">Mucilaginibacter dorajii</name>
    <dbReference type="NCBI Taxonomy" id="692994"/>
    <lineage>
        <taxon>Bacteria</taxon>
        <taxon>Pseudomonadati</taxon>
        <taxon>Bacteroidota</taxon>
        <taxon>Sphingobacteriia</taxon>
        <taxon>Sphingobacteriales</taxon>
        <taxon>Sphingobacteriaceae</taxon>
        <taxon>Mucilaginibacter</taxon>
    </lineage>
</organism>
<dbReference type="Proteomes" id="UP001500742">
    <property type="component" value="Unassembled WGS sequence"/>
</dbReference>
<sequence length="125" mass="13922">MQNDIKEQLKQKGYEMLNYTQEADGSLAVNANKLHPVTLDGDKQCFIPIPLSLQVQVDTNNKITALNSLEDEKSLENDADHFVRNLADNQEIGGDGLSAVPNATHHVDINEDGLPVIRKKRARLF</sequence>
<protein>
    <submittedName>
        <fullName evidence="1">Uncharacterized protein</fullName>
    </submittedName>
</protein>
<evidence type="ECO:0000313" key="2">
    <source>
        <dbReference type="Proteomes" id="UP001500742"/>
    </source>
</evidence>
<dbReference type="RefSeq" id="WP_259097608.1">
    <property type="nucleotide sequence ID" value="NZ_BAAAZC010000016.1"/>
</dbReference>
<gene>
    <name evidence="1" type="ORF">GCM10022210_22600</name>
</gene>
<proteinExistence type="predicted"/>
<name>A0ABP7PW61_9SPHI</name>
<accession>A0ABP7PW61</accession>